<feature type="non-terminal residue" evidence="1">
    <location>
        <position position="1"/>
    </location>
</feature>
<protein>
    <submittedName>
        <fullName evidence="1">Uncharacterized protein</fullName>
    </submittedName>
</protein>
<comment type="caution">
    <text evidence="1">The sequence shown here is derived from an EMBL/GenBank/DDBJ whole genome shotgun (WGS) entry which is preliminary data.</text>
</comment>
<dbReference type="EMBL" id="MU118607">
    <property type="protein sequence ID" value="KAF9642209.1"/>
    <property type="molecule type" value="Genomic_DNA"/>
</dbReference>
<accession>A0ACB6YY68</accession>
<reference evidence="1" key="2">
    <citation type="journal article" date="2020" name="Nat. Commun.">
        <title>Large-scale genome sequencing of mycorrhizal fungi provides insights into the early evolution of symbiotic traits.</title>
        <authorList>
            <person name="Miyauchi S."/>
            <person name="Kiss E."/>
            <person name="Kuo A."/>
            <person name="Drula E."/>
            <person name="Kohler A."/>
            <person name="Sanchez-Garcia M."/>
            <person name="Morin E."/>
            <person name="Andreopoulos B."/>
            <person name="Barry K.W."/>
            <person name="Bonito G."/>
            <person name="Buee M."/>
            <person name="Carver A."/>
            <person name="Chen C."/>
            <person name="Cichocki N."/>
            <person name="Clum A."/>
            <person name="Culley D."/>
            <person name="Crous P.W."/>
            <person name="Fauchery L."/>
            <person name="Girlanda M."/>
            <person name="Hayes R.D."/>
            <person name="Keri Z."/>
            <person name="LaButti K."/>
            <person name="Lipzen A."/>
            <person name="Lombard V."/>
            <person name="Magnuson J."/>
            <person name="Maillard F."/>
            <person name="Murat C."/>
            <person name="Nolan M."/>
            <person name="Ohm R.A."/>
            <person name="Pangilinan J."/>
            <person name="Pereira M.F."/>
            <person name="Perotto S."/>
            <person name="Peter M."/>
            <person name="Pfister S."/>
            <person name="Riley R."/>
            <person name="Sitrit Y."/>
            <person name="Stielow J.B."/>
            <person name="Szollosi G."/>
            <person name="Zifcakova L."/>
            <person name="Stursova M."/>
            <person name="Spatafora J.W."/>
            <person name="Tedersoo L."/>
            <person name="Vaario L.M."/>
            <person name="Yamada A."/>
            <person name="Yan M."/>
            <person name="Wang P."/>
            <person name="Xu J."/>
            <person name="Bruns T."/>
            <person name="Baldrian P."/>
            <person name="Vilgalys R."/>
            <person name="Dunand C."/>
            <person name="Henrissat B."/>
            <person name="Grigoriev I.V."/>
            <person name="Hibbett D."/>
            <person name="Nagy L.G."/>
            <person name="Martin F.M."/>
        </authorList>
    </citation>
    <scope>NUCLEOTIDE SEQUENCE</scope>
    <source>
        <strain evidence="1">P2</strain>
    </source>
</reference>
<dbReference type="Proteomes" id="UP000886501">
    <property type="component" value="Unassembled WGS sequence"/>
</dbReference>
<gene>
    <name evidence="1" type="ORF">BDM02DRAFT_3244616</name>
</gene>
<evidence type="ECO:0000313" key="2">
    <source>
        <dbReference type="Proteomes" id="UP000886501"/>
    </source>
</evidence>
<reference evidence="1" key="1">
    <citation type="submission" date="2019-10" db="EMBL/GenBank/DDBJ databases">
        <authorList>
            <consortium name="DOE Joint Genome Institute"/>
            <person name="Kuo A."/>
            <person name="Miyauchi S."/>
            <person name="Kiss E."/>
            <person name="Drula E."/>
            <person name="Kohler A."/>
            <person name="Sanchez-Garcia M."/>
            <person name="Andreopoulos B."/>
            <person name="Barry K.W."/>
            <person name="Bonito G."/>
            <person name="Buee M."/>
            <person name="Carver A."/>
            <person name="Chen C."/>
            <person name="Cichocki N."/>
            <person name="Clum A."/>
            <person name="Culley D."/>
            <person name="Crous P.W."/>
            <person name="Fauchery L."/>
            <person name="Girlanda M."/>
            <person name="Hayes R."/>
            <person name="Keri Z."/>
            <person name="Labutti K."/>
            <person name="Lipzen A."/>
            <person name="Lombard V."/>
            <person name="Magnuson J."/>
            <person name="Maillard F."/>
            <person name="Morin E."/>
            <person name="Murat C."/>
            <person name="Nolan M."/>
            <person name="Ohm R."/>
            <person name="Pangilinan J."/>
            <person name="Pereira M."/>
            <person name="Perotto S."/>
            <person name="Peter M."/>
            <person name="Riley R."/>
            <person name="Sitrit Y."/>
            <person name="Stielow B."/>
            <person name="Szollosi G."/>
            <person name="Zifcakova L."/>
            <person name="Stursova M."/>
            <person name="Spatafora J.W."/>
            <person name="Tedersoo L."/>
            <person name="Vaario L.-M."/>
            <person name="Yamada A."/>
            <person name="Yan M."/>
            <person name="Wang P."/>
            <person name="Xu J."/>
            <person name="Bruns T."/>
            <person name="Baldrian P."/>
            <person name="Vilgalys R."/>
            <person name="Henrissat B."/>
            <person name="Grigoriev I.V."/>
            <person name="Hibbett D."/>
            <person name="Nagy L.G."/>
            <person name="Martin F.M."/>
        </authorList>
    </citation>
    <scope>NUCLEOTIDE SEQUENCE</scope>
    <source>
        <strain evidence="1">P2</strain>
    </source>
</reference>
<keyword evidence="2" id="KW-1185">Reference proteome</keyword>
<sequence>VRPKYAHLPDDNALEDKIQNLAERANGDTMCGKYYETYKKPGLIGGLMVLWCHHSICVGFHIIPTCEGRNDVFSALYTHWPTAPKVVVYDFACQLAPYCLLREPQFFRNTRFLVDQFHASGHTKCSKASSSTYAMQFDPNLQVINTSAAEVGNSGAVKIRKSVSYMTQRHAIQYTKVYMDVMNRCKIRTMIQKGIV</sequence>
<proteinExistence type="predicted"/>
<evidence type="ECO:0000313" key="1">
    <source>
        <dbReference type="EMBL" id="KAF9642209.1"/>
    </source>
</evidence>
<name>A0ACB6YY68_THEGA</name>
<organism evidence="1 2">
    <name type="scientific">Thelephora ganbajun</name>
    <name type="common">Ganba fungus</name>
    <dbReference type="NCBI Taxonomy" id="370292"/>
    <lineage>
        <taxon>Eukaryota</taxon>
        <taxon>Fungi</taxon>
        <taxon>Dikarya</taxon>
        <taxon>Basidiomycota</taxon>
        <taxon>Agaricomycotina</taxon>
        <taxon>Agaricomycetes</taxon>
        <taxon>Thelephorales</taxon>
        <taxon>Thelephoraceae</taxon>
        <taxon>Thelephora</taxon>
    </lineage>
</organism>